<evidence type="ECO:0000313" key="4">
    <source>
        <dbReference type="Proteomes" id="UP000185728"/>
    </source>
</evidence>
<evidence type="ECO:0000313" key="3">
    <source>
        <dbReference type="EMBL" id="SIS36993.1"/>
    </source>
</evidence>
<dbReference type="CDD" id="cd06587">
    <property type="entry name" value="VOC"/>
    <property type="match status" value="1"/>
</dbReference>
<accession>A0ABY1KHM6</accession>
<dbReference type="InterPro" id="IPR004360">
    <property type="entry name" value="Glyas_Fos-R_dOase_dom"/>
</dbReference>
<sequence>MKVIMKATTNHGTKKNHSSLNPLYKICFLVAFVLASTNYSFAQTSDSSPKSIEAAGTEEARVTGLKYISVHVLELEKTLKLYREILGFKMADAEVLHGPGLEGMLVMKLKADDLTIGLSLTAPEFIDTIGPIGNTNHNHFMLKVNDIVPIGDKLKEEGYELENENYARDKYTFFVGPNGEIIGLSGWD</sequence>
<dbReference type="Pfam" id="PF00903">
    <property type="entry name" value="Glyoxalase"/>
    <property type="match status" value="1"/>
</dbReference>
<proteinExistence type="predicted"/>
<gene>
    <name evidence="3" type="ORF">SAMN05421766_1019</name>
</gene>
<organism evidence="3 4">
    <name type="scientific">Zobellia uliginosa</name>
    <dbReference type="NCBI Taxonomy" id="143224"/>
    <lineage>
        <taxon>Bacteria</taxon>
        <taxon>Pseudomonadati</taxon>
        <taxon>Bacteroidota</taxon>
        <taxon>Flavobacteriia</taxon>
        <taxon>Flavobacteriales</taxon>
        <taxon>Flavobacteriaceae</taxon>
        <taxon>Zobellia</taxon>
    </lineage>
</organism>
<evidence type="ECO:0000259" key="2">
    <source>
        <dbReference type="PROSITE" id="PS51819"/>
    </source>
</evidence>
<evidence type="ECO:0000256" key="1">
    <source>
        <dbReference type="SAM" id="SignalP"/>
    </source>
</evidence>
<dbReference type="InterPro" id="IPR037523">
    <property type="entry name" value="VOC_core"/>
</dbReference>
<keyword evidence="1" id="KW-0732">Signal</keyword>
<feature type="signal peptide" evidence="1">
    <location>
        <begin position="1"/>
        <end position="42"/>
    </location>
</feature>
<name>A0ABY1KHM6_9FLAO</name>
<dbReference type="Proteomes" id="UP000185728">
    <property type="component" value="Unassembled WGS sequence"/>
</dbReference>
<dbReference type="Gene3D" id="3.10.180.10">
    <property type="entry name" value="2,3-Dihydroxybiphenyl 1,2-Dioxygenase, domain 1"/>
    <property type="match status" value="1"/>
</dbReference>
<feature type="domain" description="VOC" evidence="2">
    <location>
        <begin position="64"/>
        <end position="188"/>
    </location>
</feature>
<dbReference type="SUPFAM" id="SSF54593">
    <property type="entry name" value="Glyoxalase/Bleomycin resistance protein/Dihydroxybiphenyl dioxygenase"/>
    <property type="match status" value="1"/>
</dbReference>
<protein>
    <submittedName>
        <fullName evidence="3">Catechol 2,3-dioxygenase</fullName>
    </submittedName>
</protein>
<feature type="chain" id="PRO_5045070138" evidence="1">
    <location>
        <begin position="43"/>
        <end position="188"/>
    </location>
</feature>
<dbReference type="InterPro" id="IPR029068">
    <property type="entry name" value="Glyas_Bleomycin-R_OHBP_Dase"/>
</dbReference>
<keyword evidence="4" id="KW-1185">Reference proteome</keyword>
<comment type="caution">
    <text evidence="3">The sequence shown here is derived from an EMBL/GenBank/DDBJ whole genome shotgun (WGS) entry which is preliminary data.</text>
</comment>
<dbReference type="EMBL" id="FTOB01000001">
    <property type="protein sequence ID" value="SIS36993.1"/>
    <property type="molecule type" value="Genomic_DNA"/>
</dbReference>
<reference evidence="3 4" key="1">
    <citation type="submission" date="2017-01" db="EMBL/GenBank/DDBJ databases">
        <authorList>
            <person name="Varghese N."/>
            <person name="Submissions S."/>
        </authorList>
    </citation>
    <scope>NUCLEOTIDE SEQUENCE [LARGE SCALE GENOMIC DNA]</scope>
    <source>
        <strain evidence="3 4">DSM 2061</strain>
    </source>
</reference>
<dbReference type="PROSITE" id="PS51819">
    <property type="entry name" value="VOC"/>
    <property type="match status" value="1"/>
</dbReference>
<dbReference type="RefSeq" id="WP_245799912.1">
    <property type="nucleotide sequence ID" value="NZ_FTOB01000001.1"/>
</dbReference>